<dbReference type="EMBL" id="BLJY01000006">
    <property type="protein sequence ID" value="GFF16826.1"/>
    <property type="molecule type" value="Genomic_DNA"/>
</dbReference>
<dbReference type="PRINTS" id="PR01950">
    <property type="entry name" value="LANCSUPER"/>
</dbReference>
<dbReference type="PRINTS" id="PR01955">
    <property type="entry name" value="LANCFRANKIA"/>
</dbReference>
<dbReference type="GO" id="GO:0005975">
    <property type="term" value="P:carbohydrate metabolic process"/>
    <property type="evidence" value="ECO:0007669"/>
    <property type="project" value="InterPro"/>
</dbReference>
<name>A0A5M3Z049_ASPTE</name>
<feature type="binding site" evidence="1">
    <location>
        <position position="362"/>
    </location>
    <ligand>
        <name>Zn(2+)</name>
        <dbReference type="ChEBI" id="CHEBI:29105"/>
    </ligand>
</feature>
<comment type="caution">
    <text evidence="2">The sequence shown here is derived from an EMBL/GenBank/DDBJ whole genome shotgun (WGS) entry which is preliminary data.</text>
</comment>
<gene>
    <name evidence="2" type="ORF">ATEIFO6365_0006016300</name>
</gene>
<dbReference type="InterPro" id="IPR007822">
    <property type="entry name" value="LANC-like"/>
</dbReference>
<keyword evidence="1" id="KW-0862">Zinc</keyword>
<dbReference type="PANTHER" id="PTHR12736:SF7">
    <property type="entry name" value="LANC-LIKE PROTEIN 3"/>
    <property type="match status" value="1"/>
</dbReference>
<dbReference type="SUPFAM" id="SSF158745">
    <property type="entry name" value="LanC-like"/>
    <property type="match status" value="1"/>
</dbReference>
<dbReference type="PANTHER" id="PTHR12736">
    <property type="entry name" value="LANC-LIKE PROTEIN"/>
    <property type="match status" value="1"/>
</dbReference>
<dbReference type="Pfam" id="PF05147">
    <property type="entry name" value="LANC_like"/>
    <property type="match status" value="1"/>
</dbReference>
<keyword evidence="1" id="KW-0479">Metal-binding</keyword>
<reference evidence="2 3" key="1">
    <citation type="submission" date="2020-01" db="EMBL/GenBank/DDBJ databases">
        <title>Aspergillus terreus IFO 6365 whole genome shotgun sequence.</title>
        <authorList>
            <person name="Kanamasa S."/>
            <person name="Takahashi H."/>
        </authorList>
    </citation>
    <scope>NUCLEOTIDE SEQUENCE [LARGE SCALE GENOMIC DNA]</scope>
    <source>
        <strain evidence="2 3">IFO 6365</strain>
    </source>
</reference>
<feature type="binding site" evidence="1">
    <location>
        <position position="361"/>
    </location>
    <ligand>
        <name>Zn(2+)</name>
        <dbReference type="ChEBI" id="CHEBI:29105"/>
    </ligand>
</feature>
<dbReference type="VEuPathDB" id="FungiDB:ATEG_02944"/>
<dbReference type="InterPro" id="IPR012341">
    <property type="entry name" value="6hp_glycosidase-like_sf"/>
</dbReference>
<proteinExistence type="predicted"/>
<dbReference type="Gene3D" id="1.50.10.10">
    <property type="match status" value="1"/>
</dbReference>
<keyword evidence="3" id="KW-1185">Reference proteome</keyword>
<dbReference type="Proteomes" id="UP000452235">
    <property type="component" value="Unassembled WGS sequence"/>
</dbReference>
<dbReference type="GO" id="GO:0031179">
    <property type="term" value="P:peptide modification"/>
    <property type="evidence" value="ECO:0007669"/>
    <property type="project" value="InterPro"/>
</dbReference>
<dbReference type="GO" id="GO:0005886">
    <property type="term" value="C:plasma membrane"/>
    <property type="evidence" value="ECO:0007669"/>
    <property type="project" value="TreeGrafter"/>
</dbReference>
<evidence type="ECO:0000256" key="1">
    <source>
        <dbReference type="PIRSR" id="PIRSR607822-1"/>
    </source>
</evidence>
<dbReference type="OrthoDB" id="10257263at2759"/>
<dbReference type="AlphaFoldDB" id="A0A5M3Z049"/>
<evidence type="ECO:0000313" key="2">
    <source>
        <dbReference type="EMBL" id="GFF16826.1"/>
    </source>
</evidence>
<protein>
    <submittedName>
        <fullName evidence="2">Lanthionine synthetase C family protein</fullName>
    </submittedName>
</protein>
<feature type="binding site" evidence="1">
    <location>
        <position position="309"/>
    </location>
    <ligand>
        <name>Zn(2+)</name>
        <dbReference type="ChEBI" id="CHEBI:29105"/>
    </ligand>
</feature>
<dbReference type="SMART" id="SM01260">
    <property type="entry name" value="LANC_like"/>
    <property type="match status" value="1"/>
</dbReference>
<evidence type="ECO:0000313" key="3">
    <source>
        <dbReference type="Proteomes" id="UP000452235"/>
    </source>
</evidence>
<dbReference type="GO" id="GO:0046872">
    <property type="term" value="F:metal ion binding"/>
    <property type="evidence" value="ECO:0007669"/>
    <property type="project" value="UniProtKB-KW"/>
</dbReference>
<sequence length="511" mass="55800">MAYPQFYKNTLTPVPIDAEHLQSTLKDLRTAIYRGTDLIQQGVPPPAEWGITGVYVGVPGVALAFLRLAHQAGALTDEATLSVDYPQLARERILPDGPDVPVRADRLAPGGSPTPLAGAVPRMFEAAMTGGAVSTDDIRVLQQTVETALKTGNLVLHHDRLMGADDALYGRAGLLWALVNLRVRQFDEETSASLRPVLDAIPLLVDKIVDAGRRGHRSYVQKHGEQNALPLMWTWMEGHYGLGAVHGMSGILAVLLACRSEEINNYLPYIAETITALSNICIANNGHLPTTIPPRSSSSHRESPLVQICHGSPGIVLLLACALRNTALITNHWTPEWDRALCLASERIWEEGMLSKGGGLCHGIAGNAWPLLYVHDALEYNADALRIARDNYVQRTGAASLQNTMDRLTSDHFLARALAMMLYGRETPPYASATDVYRLPDRPFSLTEGLAGTVCAWAETCVVIQARLRKMELDEKGLGDGALEKDEGFQEMERLKLGFPILAYHRPGGIF</sequence>
<dbReference type="CDD" id="cd04794">
    <property type="entry name" value="euk_LANCL"/>
    <property type="match status" value="1"/>
</dbReference>
<organism evidence="2 3">
    <name type="scientific">Aspergillus terreus</name>
    <dbReference type="NCBI Taxonomy" id="33178"/>
    <lineage>
        <taxon>Eukaryota</taxon>
        <taxon>Fungi</taxon>
        <taxon>Dikarya</taxon>
        <taxon>Ascomycota</taxon>
        <taxon>Pezizomycotina</taxon>
        <taxon>Eurotiomycetes</taxon>
        <taxon>Eurotiomycetidae</taxon>
        <taxon>Eurotiales</taxon>
        <taxon>Aspergillaceae</taxon>
        <taxon>Aspergillus</taxon>
        <taxon>Aspergillus subgen. Circumdati</taxon>
    </lineage>
</organism>
<accession>A0A5M3Z049</accession>